<dbReference type="SUPFAM" id="SSF54909">
    <property type="entry name" value="Dimeric alpha+beta barrel"/>
    <property type="match status" value="1"/>
</dbReference>
<dbReference type="PANTHER" id="PTHR41521">
    <property type="match status" value="1"/>
</dbReference>
<organism evidence="2 3">
    <name type="scientific">Aestuariispira insulae</name>
    <dbReference type="NCBI Taxonomy" id="1461337"/>
    <lineage>
        <taxon>Bacteria</taxon>
        <taxon>Pseudomonadati</taxon>
        <taxon>Pseudomonadota</taxon>
        <taxon>Alphaproteobacteria</taxon>
        <taxon>Rhodospirillales</taxon>
        <taxon>Kiloniellaceae</taxon>
        <taxon>Aestuariispira</taxon>
    </lineage>
</organism>
<dbReference type="Proteomes" id="UP000256845">
    <property type="component" value="Unassembled WGS sequence"/>
</dbReference>
<keyword evidence="3" id="KW-1185">Reference proteome</keyword>
<evidence type="ECO:0000313" key="2">
    <source>
        <dbReference type="EMBL" id="RED49719.1"/>
    </source>
</evidence>
<sequence>MSAYIIVDTKITNPDAYEEYKALARPIVESFGGIYKARGGDMDIVENGLWSPSRLVILEFPDMETARNFVHSDEYAPVKALRHANADCSLVILDGM</sequence>
<evidence type="ECO:0000259" key="1">
    <source>
        <dbReference type="Pfam" id="PF07045"/>
    </source>
</evidence>
<protein>
    <submittedName>
        <fullName evidence="2">Uncharacterized protein (DUF1330 family)</fullName>
    </submittedName>
</protein>
<feature type="domain" description="DUF1330" evidence="1">
    <location>
        <begin position="2"/>
        <end position="96"/>
    </location>
</feature>
<evidence type="ECO:0000313" key="3">
    <source>
        <dbReference type="Proteomes" id="UP000256845"/>
    </source>
</evidence>
<dbReference type="RefSeq" id="WP_115936975.1">
    <property type="nucleotide sequence ID" value="NZ_QRDW01000005.1"/>
</dbReference>
<dbReference type="OrthoDB" id="9806380at2"/>
<gene>
    <name evidence="2" type="ORF">DFP90_10590</name>
</gene>
<dbReference type="Pfam" id="PF07045">
    <property type="entry name" value="DUF1330"/>
    <property type="match status" value="1"/>
</dbReference>
<dbReference type="InterPro" id="IPR010753">
    <property type="entry name" value="DUF1330"/>
</dbReference>
<dbReference type="Gene3D" id="3.30.70.100">
    <property type="match status" value="1"/>
</dbReference>
<dbReference type="EMBL" id="QRDW01000005">
    <property type="protein sequence ID" value="RED49719.1"/>
    <property type="molecule type" value="Genomic_DNA"/>
</dbReference>
<proteinExistence type="predicted"/>
<dbReference type="AlphaFoldDB" id="A0A3D9HJN0"/>
<accession>A0A3D9HJN0</accession>
<dbReference type="InterPro" id="IPR011008">
    <property type="entry name" value="Dimeric_a/b-barrel"/>
</dbReference>
<comment type="caution">
    <text evidence="2">The sequence shown here is derived from an EMBL/GenBank/DDBJ whole genome shotgun (WGS) entry which is preliminary data.</text>
</comment>
<dbReference type="PANTHER" id="PTHR41521:SF4">
    <property type="entry name" value="BLR0684 PROTEIN"/>
    <property type="match status" value="1"/>
</dbReference>
<reference evidence="2 3" key="1">
    <citation type="submission" date="2018-07" db="EMBL/GenBank/DDBJ databases">
        <title>Genomic Encyclopedia of Type Strains, Phase III (KMG-III): the genomes of soil and plant-associated and newly described type strains.</title>
        <authorList>
            <person name="Whitman W."/>
        </authorList>
    </citation>
    <scope>NUCLEOTIDE SEQUENCE [LARGE SCALE GENOMIC DNA]</scope>
    <source>
        <strain evidence="2 3">CECT 8488</strain>
    </source>
</reference>
<name>A0A3D9HJN0_9PROT</name>